<evidence type="ECO:0000313" key="2">
    <source>
        <dbReference type="Proteomes" id="UP001243195"/>
    </source>
</evidence>
<gene>
    <name evidence="1" type="ORF">RFH51_06520</name>
</gene>
<dbReference type="EMBL" id="JAVIDA010000006">
    <property type="protein sequence ID" value="MDQ9071110.1"/>
    <property type="molecule type" value="Genomic_DNA"/>
</dbReference>
<dbReference type="AlphaFoldDB" id="A0AAW8JHL0"/>
<name>A0AAW8JHL0_9GAMM</name>
<dbReference type="RefSeq" id="WP_308955512.1">
    <property type="nucleotide sequence ID" value="NZ_JAVICY010000005.1"/>
</dbReference>
<comment type="caution">
    <text evidence="1">The sequence shown here is derived from an EMBL/GenBank/DDBJ whole genome shotgun (WGS) entry which is preliminary data.</text>
</comment>
<protein>
    <submittedName>
        <fullName evidence="1">Uncharacterized protein</fullName>
    </submittedName>
</protein>
<sequence length="98" mass="11278">MNSQFRSQSDYKDMQSIQSFHEPALQILNQLIERNKINLRNKGYDENNAAITKEEFAQTMAYRFRVTQWNAQQVITSLSNAGQVETFGGYVKPKAGDQ</sequence>
<organism evidence="1 2">
    <name type="scientific">Acinetobacter gerneri</name>
    <dbReference type="NCBI Taxonomy" id="202952"/>
    <lineage>
        <taxon>Bacteria</taxon>
        <taxon>Pseudomonadati</taxon>
        <taxon>Pseudomonadota</taxon>
        <taxon>Gammaproteobacteria</taxon>
        <taxon>Moraxellales</taxon>
        <taxon>Moraxellaceae</taxon>
        <taxon>Acinetobacter</taxon>
    </lineage>
</organism>
<proteinExistence type="predicted"/>
<evidence type="ECO:0000313" key="1">
    <source>
        <dbReference type="EMBL" id="MDQ9071110.1"/>
    </source>
</evidence>
<accession>A0AAW8JHL0</accession>
<reference evidence="1" key="1">
    <citation type="submission" date="2023-08" db="EMBL/GenBank/DDBJ databases">
        <title>Emergence of clinically-relevant ST2 carbapenem-resistant Acinetobacter baumannii strains in hospital sewages in Zhejiang, East of China.</title>
        <authorList>
            <person name="Kaichao C."/>
            <person name="Zhang R."/>
        </authorList>
    </citation>
    <scope>NUCLEOTIDE SEQUENCE</scope>
    <source>
        <strain evidence="1">M-SY-60</strain>
    </source>
</reference>
<dbReference type="Proteomes" id="UP001243195">
    <property type="component" value="Unassembled WGS sequence"/>
</dbReference>